<evidence type="ECO:0000256" key="1">
    <source>
        <dbReference type="PROSITE-ProRule" id="PRU00023"/>
    </source>
</evidence>
<organism evidence="2 3">
    <name type="scientific">Zalerion maritima</name>
    <dbReference type="NCBI Taxonomy" id="339359"/>
    <lineage>
        <taxon>Eukaryota</taxon>
        <taxon>Fungi</taxon>
        <taxon>Dikarya</taxon>
        <taxon>Ascomycota</taxon>
        <taxon>Pezizomycotina</taxon>
        <taxon>Sordariomycetes</taxon>
        <taxon>Lulworthiomycetidae</taxon>
        <taxon>Lulworthiales</taxon>
        <taxon>Lulworthiaceae</taxon>
        <taxon>Zalerion</taxon>
    </lineage>
</organism>
<evidence type="ECO:0000313" key="2">
    <source>
        <dbReference type="EMBL" id="KAJ2906357.1"/>
    </source>
</evidence>
<keyword evidence="3" id="KW-1185">Reference proteome</keyword>
<dbReference type="PROSITE" id="PS50088">
    <property type="entry name" value="ANK_REPEAT"/>
    <property type="match status" value="1"/>
</dbReference>
<name>A0AAD5RYV6_9PEZI</name>
<comment type="caution">
    <text evidence="2">The sequence shown here is derived from an EMBL/GenBank/DDBJ whole genome shotgun (WGS) entry which is preliminary data.</text>
</comment>
<dbReference type="InterPro" id="IPR002110">
    <property type="entry name" value="Ankyrin_rpt"/>
</dbReference>
<dbReference type="AlphaFoldDB" id="A0AAD5RYV6"/>
<dbReference type="SUPFAM" id="SSF48403">
    <property type="entry name" value="Ankyrin repeat"/>
    <property type="match status" value="1"/>
</dbReference>
<evidence type="ECO:0000313" key="3">
    <source>
        <dbReference type="Proteomes" id="UP001201980"/>
    </source>
</evidence>
<dbReference type="Gene3D" id="1.25.40.20">
    <property type="entry name" value="Ankyrin repeat-containing domain"/>
    <property type="match status" value="1"/>
</dbReference>
<reference evidence="2" key="1">
    <citation type="submission" date="2022-07" db="EMBL/GenBank/DDBJ databases">
        <title>Draft genome sequence of Zalerion maritima ATCC 34329, a (micro)plastics degrading marine fungus.</title>
        <authorList>
            <person name="Paco A."/>
            <person name="Goncalves M.F.M."/>
            <person name="Rocha-Santos T.A.P."/>
            <person name="Alves A."/>
        </authorList>
    </citation>
    <scope>NUCLEOTIDE SEQUENCE</scope>
    <source>
        <strain evidence="2">ATCC 34329</strain>
    </source>
</reference>
<proteinExistence type="predicted"/>
<dbReference type="Proteomes" id="UP001201980">
    <property type="component" value="Unassembled WGS sequence"/>
</dbReference>
<gene>
    <name evidence="2" type="ORF">MKZ38_002073</name>
</gene>
<keyword evidence="1" id="KW-0040">ANK repeat</keyword>
<evidence type="ECO:0008006" key="4">
    <source>
        <dbReference type="Google" id="ProtNLM"/>
    </source>
</evidence>
<protein>
    <recommendedName>
        <fullName evidence="4">Ankyrin</fullName>
    </recommendedName>
</protein>
<feature type="repeat" description="ANK" evidence="1">
    <location>
        <begin position="256"/>
        <end position="289"/>
    </location>
</feature>
<dbReference type="EMBL" id="JAKWBI020000015">
    <property type="protein sequence ID" value="KAJ2906357.1"/>
    <property type="molecule type" value="Genomic_DNA"/>
</dbReference>
<dbReference type="InterPro" id="IPR036770">
    <property type="entry name" value="Ankyrin_rpt-contain_sf"/>
</dbReference>
<accession>A0AAD5RYV6</accession>
<sequence>MDVLSAIALADHCSSLCITAGKELRRCFRDAKYANQDIQTLLNRLNKVKGSSDILRLWLLELKKSKIHDLEYAVPFDQKAFEDTIKQIRDLASRAAKGQSRLGIIQKLGWVAQKRTSEKLIAALEEEQRSLWEVTSGISGLEDILQENTTAIEKLDVNDGDAFSDAATLVQTSGTQPHTTSMVHPMVGVKRTWLGHILTDDHDNEYNMVRHQLSEAAFQGDWEIMFKALDIGAQEYGESWVNAIRMKPLSHSDQMSFWTPLHQAVYNNASVDVIRRLIEMGASRTLRSRYTEFSQLDMSPLELAHDLQMFHLYDILSPTIRWHIPSRTLAVLEKKFDDIIRQDLGDYVGERKLYLPALELCTEFEPEPIWFPVKLPGRQSAGYLYRVEGRELVVRVFNLPNEGDARTYRVAEDGIFDIGQALPGSP</sequence>